<dbReference type="InterPro" id="IPR005119">
    <property type="entry name" value="LysR_subst-bd"/>
</dbReference>
<accession>A0A2C6DKX4</accession>
<comment type="similarity">
    <text evidence="1">Belongs to the LysR transcriptional regulatory family.</text>
</comment>
<dbReference type="OrthoDB" id="8437302at2"/>
<dbReference type="Pfam" id="PF03466">
    <property type="entry name" value="LysR_substrate"/>
    <property type="match status" value="1"/>
</dbReference>
<keyword evidence="4" id="KW-0804">Transcription</keyword>
<dbReference type="InterPro" id="IPR000847">
    <property type="entry name" value="LysR_HTH_N"/>
</dbReference>
<evidence type="ECO:0000313" key="6">
    <source>
        <dbReference type="EMBL" id="PHI29414.1"/>
    </source>
</evidence>
<organism evidence="6 7">
    <name type="scientific">Budvicia aquatica</name>
    <dbReference type="NCBI Taxonomy" id="82979"/>
    <lineage>
        <taxon>Bacteria</taxon>
        <taxon>Pseudomonadati</taxon>
        <taxon>Pseudomonadota</taxon>
        <taxon>Gammaproteobacteria</taxon>
        <taxon>Enterobacterales</taxon>
        <taxon>Budviciaceae</taxon>
        <taxon>Budvicia</taxon>
    </lineage>
</organism>
<dbReference type="InterPro" id="IPR036390">
    <property type="entry name" value="WH_DNA-bd_sf"/>
</dbReference>
<dbReference type="Gene3D" id="3.40.190.10">
    <property type="entry name" value="Periplasmic binding protein-like II"/>
    <property type="match status" value="1"/>
</dbReference>
<evidence type="ECO:0000256" key="4">
    <source>
        <dbReference type="ARBA" id="ARBA00023163"/>
    </source>
</evidence>
<dbReference type="GO" id="GO:0005829">
    <property type="term" value="C:cytosol"/>
    <property type="evidence" value="ECO:0007669"/>
    <property type="project" value="TreeGrafter"/>
</dbReference>
<sequence>MKHLPKLNQLLAFQAIVQHGSIRAAAKALQQTQPALTRSMKELEHTMGASLLIRGSFGVTLTDAGRALASRSSLILEELEKVSEEIHVIQQLSQGSVAFGISPILAISILPQVIGEFSHKRPEAQIIIEDAQLPVHIPRLREGKLDFVIGVKSEDVSLSEFIVEPLFTTSFGVIARKDHPCAKSTSFNELVNAKWWLTDAHIGFFKQIEEQVPYFKHNKPSIAVRSDSLVCGLPLLMHSDYLGILSTIRVKLSEYEDKLCILPIQEKLPSAHFVLIYPRKIPLTQTAQKMIDIIRWHCARYEW</sequence>
<keyword evidence="7" id="KW-1185">Reference proteome</keyword>
<dbReference type="Proteomes" id="UP000224974">
    <property type="component" value="Unassembled WGS sequence"/>
</dbReference>
<dbReference type="PRINTS" id="PR00039">
    <property type="entry name" value="HTHLYSR"/>
</dbReference>
<dbReference type="Pfam" id="PF00126">
    <property type="entry name" value="HTH_1"/>
    <property type="match status" value="1"/>
</dbReference>
<evidence type="ECO:0000313" key="7">
    <source>
        <dbReference type="Proteomes" id="UP000224974"/>
    </source>
</evidence>
<reference evidence="7" key="1">
    <citation type="submission" date="2017-09" db="EMBL/GenBank/DDBJ databases">
        <title>FDA dAtabase for Regulatory Grade micrObial Sequences (FDA-ARGOS): Supporting development and validation of Infectious Disease Dx tests.</title>
        <authorList>
            <person name="Minogue T."/>
            <person name="Wolcott M."/>
            <person name="Wasieloski L."/>
            <person name="Aguilar W."/>
            <person name="Moore D."/>
            <person name="Tallon L."/>
            <person name="Sadzewicz L."/>
            <person name="Ott S."/>
            <person name="Zhao X."/>
            <person name="Nagaraj S."/>
            <person name="Vavikolanu K."/>
            <person name="Aluvathingal J."/>
            <person name="Nadendla S."/>
            <person name="Sichtig H."/>
        </authorList>
    </citation>
    <scope>NUCLEOTIDE SEQUENCE [LARGE SCALE GENOMIC DNA]</scope>
    <source>
        <strain evidence="7">FDAARGOS_387</strain>
    </source>
</reference>
<dbReference type="InterPro" id="IPR050950">
    <property type="entry name" value="HTH-type_LysR_regulators"/>
</dbReference>
<dbReference type="PANTHER" id="PTHR30419">
    <property type="entry name" value="HTH-TYPE TRANSCRIPTIONAL REGULATOR YBHD"/>
    <property type="match status" value="1"/>
</dbReference>
<keyword evidence="3" id="KW-0238">DNA-binding</keyword>
<evidence type="ECO:0000259" key="5">
    <source>
        <dbReference type="PROSITE" id="PS50931"/>
    </source>
</evidence>
<protein>
    <submittedName>
        <fullName evidence="6">Transcriptional regulator</fullName>
    </submittedName>
</protein>
<name>A0A2C6DKX4_9GAMM</name>
<proteinExistence type="inferred from homology"/>
<keyword evidence="2" id="KW-0805">Transcription regulation</keyword>
<comment type="caution">
    <text evidence="6">The sequence shown here is derived from an EMBL/GenBank/DDBJ whole genome shotgun (WGS) entry which is preliminary data.</text>
</comment>
<evidence type="ECO:0000256" key="1">
    <source>
        <dbReference type="ARBA" id="ARBA00009437"/>
    </source>
</evidence>
<dbReference type="SUPFAM" id="SSF46785">
    <property type="entry name" value="Winged helix' DNA-binding domain"/>
    <property type="match status" value="1"/>
</dbReference>
<dbReference type="AlphaFoldDB" id="A0A2C6DKX4"/>
<dbReference type="RefSeq" id="WP_029095627.1">
    <property type="nucleotide sequence ID" value="NZ_PDDX01000001.1"/>
</dbReference>
<dbReference type="Gene3D" id="1.10.10.10">
    <property type="entry name" value="Winged helix-like DNA-binding domain superfamily/Winged helix DNA-binding domain"/>
    <property type="match status" value="1"/>
</dbReference>
<dbReference type="EMBL" id="PDDX01000001">
    <property type="protein sequence ID" value="PHI29414.1"/>
    <property type="molecule type" value="Genomic_DNA"/>
</dbReference>
<dbReference type="STRING" id="1111728.GCA_000427805_03553"/>
<dbReference type="PANTHER" id="PTHR30419:SF7">
    <property type="entry name" value="HTH-TYPE TRANSCRIPTIONAL REGULATOR TDCA"/>
    <property type="match status" value="1"/>
</dbReference>
<dbReference type="GO" id="GO:0003700">
    <property type="term" value="F:DNA-binding transcription factor activity"/>
    <property type="evidence" value="ECO:0007669"/>
    <property type="project" value="InterPro"/>
</dbReference>
<gene>
    <name evidence="6" type="ORF">CRN84_08760</name>
</gene>
<dbReference type="SUPFAM" id="SSF53850">
    <property type="entry name" value="Periplasmic binding protein-like II"/>
    <property type="match status" value="1"/>
</dbReference>
<dbReference type="InterPro" id="IPR036388">
    <property type="entry name" value="WH-like_DNA-bd_sf"/>
</dbReference>
<evidence type="ECO:0000256" key="3">
    <source>
        <dbReference type="ARBA" id="ARBA00023125"/>
    </source>
</evidence>
<feature type="domain" description="HTH lysR-type" evidence="5">
    <location>
        <begin position="5"/>
        <end position="62"/>
    </location>
</feature>
<dbReference type="GO" id="GO:0003677">
    <property type="term" value="F:DNA binding"/>
    <property type="evidence" value="ECO:0007669"/>
    <property type="project" value="UniProtKB-KW"/>
</dbReference>
<evidence type="ECO:0000256" key="2">
    <source>
        <dbReference type="ARBA" id="ARBA00023015"/>
    </source>
</evidence>
<dbReference type="PROSITE" id="PS50931">
    <property type="entry name" value="HTH_LYSR"/>
    <property type="match status" value="1"/>
</dbReference>